<dbReference type="OrthoDB" id="411019at2759"/>
<dbReference type="RefSeq" id="XP_002679562.1">
    <property type="nucleotide sequence ID" value="XM_002679516.1"/>
</dbReference>
<dbReference type="VEuPathDB" id="AmoebaDB:NAEGRDRAFT_47537"/>
<keyword evidence="1" id="KW-0808">Transferase</keyword>
<dbReference type="GeneID" id="8860023"/>
<dbReference type="EC" id="2.4.2.-" evidence="1"/>
<evidence type="ECO:0000259" key="2">
    <source>
        <dbReference type="PROSITE" id="PS50011"/>
    </source>
</evidence>
<dbReference type="Pfam" id="PF00644">
    <property type="entry name" value="PARP"/>
    <property type="match status" value="1"/>
</dbReference>
<organism evidence="5">
    <name type="scientific">Naegleria gruberi</name>
    <name type="common">Amoeba</name>
    <dbReference type="NCBI Taxonomy" id="5762"/>
    <lineage>
        <taxon>Eukaryota</taxon>
        <taxon>Discoba</taxon>
        <taxon>Heterolobosea</taxon>
        <taxon>Tetramitia</taxon>
        <taxon>Eutetramitia</taxon>
        <taxon>Vahlkampfiidae</taxon>
        <taxon>Naegleria</taxon>
    </lineage>
</organism>
<dbReference type="PROSITE" id="PS50011">
    <property type="entry name" value="PROTEIN_KINASE_DOM"/>
    <property type="match status" value="1"/>
</dbReference>
<reference evidence="4 5" key="1">
    <citation type="journal article" date="2010" name="Cell">
        <title>The genome of Naegleria gruberi illuminates early eukaryotic versatility.</title>
        <authorList>
            <person name="Fritz-Laylin L.K."/>
            <person name="Prochnik S.E."/>
            <person name="Ginger M.L."/>
            <person name="Dacks J.B."/>
            <person name="Carpenter M.L."/>
            <person name="Field M.C."/>
            <person name="Kuo A."/>
            <person name="Paredez A."/>
            <person name="Chapman J."/>
            <person name="Pham J."/>
            <person name="Shu S."/>
            <person name="Neupane R."/>
            <person name="Cipriano M."/>
            <person name="Mancuso J."/>
            <person name="Tu H."/>
            <person name="Salamov A."/>
            <person name="Lindquist E."/>
            <person name="Shapiro H."/>
            <person name="Lucas S."/>
            <person name="Grigoriev I.V."/>
            <person name="Cande W.Z."/>
            <person name="Fulton C."/>
            <person name="Rokhsar D.S."/>
            <person name="Dawson S.C."/>
        </authorList>
    </citation>
    <scope>NUCLEOTIDE SEQUENCE [LARGE SCALE GENOMIC DNA]</scope>
    <source>
        <strain evidence="4 5">NEG-M</strain>
    </source>
</reference>
<dbReference type="Pfam" id="PF00069">
    <property type="entry name" value="Pkinase"/>
    <property type="match status" value="1"/>
</dbReference>
<dbReference type="InterPro" id="IPR000719">
    <property type="entry name" value="Prot_kinase_dom"/>
</dbReference>
<dbReference type="GO" id="GO:0005634">
    <property type="term" value="C:nucleus"/>
    <property type="evidence" value="ECO:0007669"/>
    <property type="project" value="TreeGrafter"/>
</dbReference>
<dbReference type="InParanoid" id="D2V8J6"/>
<evidence type="ECO:0000259" key="3">
    <source>
        <dbReference type="PROSITE" id="PS51059"/>
    </source>
</evidence>
<dbReference type="InterPro" id="IPR011009">
    <property type="entry name" value="Kinase-like_dom_sf"/>
</dbReference>
<gene>
    <name evidence="4" type="ORF">NAEGRDRAFT_47537</name>
</gene>
<dbReference type="PANTHER" id="PTHR45740:SF2">
    <property type="entry name" value="POLY [ADP-RIBOSE] POLYMERASE"/>
    <property type="match status" value="1"/>
</dbReference>
<feature type="domain" description="Protein kinase" evidence="2">
    <location>
        <begin position="376"/>
        <end position="646"/>
    </location>
</feature>
<evidence type="ECO:0000256" key="1">
    <source>
        <dbReference type="RuleBase" id="RU362114"/>
    </source>
</evidence>
<sequence length="833" mass="97404">MKSEKRNKTNVETKEINVEVSQASTSTSPIEIKFIHFASIFTELSQLGFEYKNRKNQLETIRFTTDRLIRNIIINEYDMKKFTDIKNLLSPIQINSKSIYSSQNPQDLIEFRSKFQIHESMNNQIKKSDYGNFLIEFVKSLSEISKEINEFLNGGEEIPCNEISNYEELELTFEEYSTNLEKWINTCNKQLSGVANFLSNFSSNISTLEFSEISNDTNDIGDSISKLFSLLKENPNLELYHLLKKKLKGYCYFIDDMKNNCLDFINNITTICNEFKNMQLTLTIISKFDISKYGINYKLMSENIEARKRSIEIEKKLWETNNSTSTAPCLKIMEQETELETLQINRNDIRNKSITLYRSGFYDLLSEIIGIQDVSTLELTTISETAFLNYMLIEAVDKNSNIFYRVKQYSLDKIEMVIEQVEILEKIKHSNIAELIGFYLCQDKLCIVMPYYSIGTLKDFSSIRSGWEDIWFQILSAIHHFHTYSFVHGNIRAANVYVKIIEDEQVKLILDGFDNVVKIEEKGNKLPFQKEMFCFVKMVIDIMSMERLDEYSSLLKTLMDSINIREEICTLSASELLRHEFFRGTRRKETKQKPSYWKSNQNNMSIIDVTAELKEDIQDLLDKTCVTITLGKKRNHEKDSFPYNKLQVLKVERIENLSLYEMYLSKKKHLISYKDKKKVMDIPIRNDFVDEMCELDSNVNEVYLWHGTTEVVKSIISEHGFDERLSALSGLFGAGIYFADCCSKSDQYCVSNKDGECFIFLSRVLLGQMVFKTREKMRNERRPPVIENSNGRVYDSVIGRSKSVSQHTYNEYIIYDRNQCYPEYLITYKRVLI</sequence>
<dbReference type="eggNOG" id="KOG4177">
    <property type="taxonomic scope" value="Eukaryota"/>
</dbReference>
<keyword evidence="5" id="KW-1185">Reference proteome</keyword>
<dbReference type="SMART" id="SM00220">
    <property type="entry name" value="S_TKc"/>
    <property type="match status" value="1"/>
</dbReference>
<dbReference type="SUPFAM" id="SSF56399">
    <property type="entry name" value="ADP-ribosylation"/>
    <property type="match status" value="1"/>
</dbReference>
<evidence type="ECO:0000313" key="5">
    <source>
        <dbReference type="Proteomes" id="UP000006671"/>
    </source>
</evidence>
<name>D2V8J6_NAEGR</name>
<dbReference type="AlphaFoldDB" id="D2V8J6"/>
<dbReference type="SUPFAM" id="SSF56112">
    <property type="entry name" value="Protein kinase-like (PK-like)"/>
    <property type="match status" value="1"/>
</dbReference>
<dbReference type="Gene3D" id="3.90.228.10">
    <property type="match status" value="1"/>
</dbReference>
<dbReference type="InterPro" id="IPR051712">
    <property type="entry name" value="ARTD-AVP"/>
</dbReference>
<dbReference type="Proteomes" id="UP000006671">
    <property type="component" value="Unassembled WGS sequence"/>
</dbReference>
<keyword evidence="1" id="KW-0328">Glycosyltransferase</keyword>
<dbReference type="EMBL" id="GG738857">
    <property type="protein sequence ID" value="EFC46818.1"/>
    <property type="molecule type" value="Genomic_DNA"/>
</dbReference>
<dbReference type="KEGG" id="ngr:NAEGRDRAFT_47537"/>
<dbReference type="GO" id="GO:0003950">
    <property type="term" value="F:NAD+ poly-ADP-ribosyltransferase activity"/>
    <property type="evidence" value="ECO:0007669"/>
    <property type="project" value="UniProtKB-UniRule"/>
</dbReference>
<accession>D2V8J6</accession>
<keyword evidence="1" id="KW-0520">NAD</keyword>
<dbReference type="PROSITE" id="PS51059">
    <property type="entry name" value="PARP_CATALYTIC"/>
    <property type="match status" value="1"/>
</dbReference>
<dbReference type="InterPro" id="IPR012317">
    <property type="entry name" value="Poly(ADP-ribose)pol_cat_dom"/>
</dbReference>
<dbReference type="GO" id="GO:0005524">
    <property type="term" value="F:ATP binding"/>
    <property type="evidence" value="ECO:0007669"/>
    <property type="project" value="InterPro"/>
</dbReference>
<dbReference type="Gene3D" id="1.10.510.10">
    <property type="entry name" value="Transferase(Phosphotransferase) domain 1"/>
    <property type="match status" value="1"/>
</dbReference>
<proteinExistence type="predicted"/>
<dbReference type="GO" id="GO:0004672">
    <property type="term" value="F:protein kinase activity"/>
    <property type="evidence" value="ECO:0007669"/>
    <property type="project" value="InterPro"/>
</dbReference>
<dbReference type="STRING" id="5762.D2V8J6"/>
<protein>
    <recommendedName>
        <fullName evidence="1">Poly [ADP-ribose] polymerase</fullName>
        <shortName evidence="1">PARP</shortName>
        <ecNumber evidence="1">2.4.2.-</ecNumber>
    </recommendedName>
</protein>
<dbReference type="PANTHER" id="PTHR45740">
    <property type="entry name" value="POLY [ADP-RIBOSE] POLYMERASE"/>
    <property type="match status" value="1"/>
</dbReference>
<dbReference type="GO" id="GO:1990404">
    <property type="term" value="F:NAD+-protein mono-ADP-ribosyltransferase activity"/>
    <property type="evidence" value="ECO:0007669"/>
    <property type="project" value="TreeGrafter"/>
</dbReference>
<feature type="domain" description="PARP catalytic" evidence="3">
    <location>
        <begin position="590"/>
        <end position="833"/>
    </location>
</feature>
<evidence type="ECO:0000313" key="4">
    <source>
        <dbReference type="EMBL" id="EFC46818.1"/>
    </source>
</evidence>